<protein>
    <submittedName>
        <fullName evidence="1">YjbH domain-containing protein</fullName>
    </submittedName>
</protein>
<name>A0A2H5F2U2_9RHOB</name>
<reference evidence="1 2" key="1">
    <citation type="journal article" date="2013" name="Antonie Van Leeuwenhoek">
        <title>Paracoccus zhejiangensis sp. nov., isolated from activated sludge in wastewater-treatment system.</title>
        <authorList>
            <person name="Wu Z.G."/>
            <person name="Zhang D.F."/>
            <person name="Liu Y.L."/>
            <person name="Wang F."/>
            <person name="Jiang X."/>
            <person name="Li C."/>
            <person name="Li S.P."/>
            <person name="Hong Q."/>
            <person name="Li W.J."/>
        </authorList>
    </citation>
    <scope>NUCLEOTIDE SEQUENCE [LARGE SCALE GENOMIC DNA]</scope>
    <source>
        <strain evidence="1 2">J6</strain>
    </source>
</reference>
<dbReference type="KEGG" id="pzh:CX676_18275"/>
<organism evidence="1 2">
    <name type="scientific">Paracoccus zhejiangensis</name>
    <dbReference type="NCBI Taxonomy" id="1077935"/>
    <lineage>
        <taxon>Bacteria</taxon>
        <taxon>Pseudomonadati</taxon>
        <taxon>Pseudomonadota</taxon>
        <taxon>Alphaproteobacteria</taxon>
        <taxon>Rhodobacterales</taxon>
        <taxon>Paracoccaceae</taxon>
        <taxon>Paracoccus</taxon>
    </lineage>
</organism>
<dbReference type="Proteomes" id="UP000234530">
    <property type="component" value="Chromosome"/>
</dbReference>
<keyword evidence="2" id="KW-1185">Reference proteome</keyword>
<accession>A0A2H5F2U2</accession>
<dbReference type="Pfam" id="PF06082">
    <property type="entry name" value="YjbH"/>
    <property type="match status" value="1"/>
</dbReference>
<evidence type="ECO:0000313" key="2">
    <source>
        <dbReference type="Proteomes" id="UP000234530"/>
    </source>
</evidence>
<dbReference type="AlphaFoldDB" id="A0A2H5F2U2"/>
<evidence type="ECO:0000313" key="1">
    <source>
        <dbReference type="EMBL" id="AUH65864.1"/>
    </source>
</evidence>
<dbReference type="OrthoDB" id="19542at2"/>
<dbReference type="InterPro" id="IPR010344">
    <property type="entry name" value="YbjH"/>
</dbReference>
<gene>
    <name evidence="1" type="ORF">CX676_18275</name>
</gene>
<sequence length="740" mass="80386">MSRGCPQPRAPANVGKIPTGDPILMRHSRLFRQLLATTLPVALLVASGTQTALAEPMIGTSLNAYGMPGAIDTPTAEGLDDGTLGGSVGVSDYARRNSIVFQALPRMTAALRYSRLDGVDRSRGFLWDRSFDVRFRVLDEDEAGWRPAVAVGLQDFMGTGIYSAEYLVATKTLTPRLRVSAGVGWGRLGGEERRTSDVGEGGKLNVKDWFTGPAKPFASVAWQATDNLRLVAEYSTDPYAREVTTGGEEEPKSKLNLGANYHFGENYQIGVYTVGGNTFGAQFSVALNPRQAPFPSGLEKAPAPVRPRPAPGADPEGWAGVWANDPTAHPAIQTALGDALRDEGQTLESMALSANRAEVRIRNGRYVQHAEAIGRTARLMTRALPPSVETFVITTSADGLPTSSVTLRRSDVERLENTEVSQIANAAVLTDADPRPGNLVMTPGLYPRFQWGLTPYLSTSLFDPDQPFRYEVGAQARAKYELVPGLVLSGTVRQRAFGSIKQEAPGAYTTDEYEALNTDYAANGVPRVRSDGRMYSGNSSPTIPELTLNWYAKPTDTVYTRVTVGLLERAYGGVSTEALWKPVNLPLALGAEINRVKKRDFEDALSFRDYEVTTGHVSAYYEFGGGFTGQVDIGRYLAGDDGATVTLTREFANGWRVGAYATKTNMSEEDFGEGSFDKGITISLPVAWATGQPSLQRVGGDLRSLSRDGGSRLRINDRLYDTVRESHSGKLYEGWGKFWR</sequence>
<dbReference type="EMBL" id="CP025430">
    <property type="protein sequence ID" value="AUH65864.1"/>
    <property type="molecule type" value="Genomic_DNA"/>
</dbReference>
<proteinExistence type="predicted"/>